<evidence type="ECO:0000313" key="3">
    <source>
        <dbReference type="WBParaSite" id="Pan_g8033.t1"/>
    </source>
</evidence>
<dbReference type="WBParaSite" id="Pan_g8033.t1">
    <property type="protein sequence ID" value="Pan_g8033.t1"/>
    <property type="gene ID" value="Pan_g8033"/>
</dbReference>
<dbReference type="Proteomes" id="UP000492821">
    <property type="component" value="Unassembled WGS sequence"/>
</dbReference>
<proteinExistence type="predicted"/>
<organism evidence="2 3">
    <name type="scientific">Panagrellus redivivus</name>
    <name type="common">Microworm</name>
    <dbReference type="NCBI Taxonomy" id="6233"/>
    <lineage>
        <taxon>Eukaryota</taxon>
        <taxon>Metazoa</taxon>
        <taxon>Ecdysozoa</taxon>
        <taxon>Nematoda</taxon>
        <taxon>Chromadorea</taxon>
        <taxon>Rhabditida</taxon>
        <taxon>Tylenchina</taxon>
        <taxon>Panagrolaimomorpha</taxon>
        <taxon>Panagrolaimoidea</taxon>
        <taxon>Panagrolaimidae</taxon>
        <taxon>Panagrellus</taxon>
    </lineage>
</organism>
<evidence type="ECO:0000256" key="1">
    <source>
        <dbReference type="SAM" id="MobiDB-lite"/>
    </source>
</evidence>
<reference evidence="2" key="1">
    <citation type="journal article" date="2013" name="Genetics">
        <title>The draft genome and transcriptome of Panagrellus redivivus are shaped by the harsh demands of a free-living lifestyle.</title>
        <authorList>
            <person name="Srinivasan J."/>
            <person name="Dillman A.R."/>
            <person name="Macchietto M.G."/>
            <person name="Heikkinen L."/>
            <person name="Lakso M."/>
            <person name="Fracchia K.M."/>
            <person name="Antoshechkin I."/>
            <person name="Mortazavi A."/>
            <person name="Wong G."/>
            <person name="Sternberg P.W."/>
        </authorList>
    </citation>
    <scope>NUCLEOTIDE SEQUENCE [LARGE SCALE GENOMIC DNA]</scope>
    <source>
        <strain evidence="2">MT8872</strain>
    </source>
</reference>
<feature type="region of interest" description="Disordered" evidence="1">
    <location>
        <begin position="21"/>
        <end position="51"/>
    </location>
</feature>
<sequence>MKLVSSLVSSSAIVVPKKSSSYPITRRSGHPPQVAATVGGSGPATSTCRRIDSDGTVSTITKTSLPLVQISRLQRFVNASRSMKEMMEWLIGLVYFSSLTNFRP</sequence>
<evidence type="ECO:0000313" key="2">
    <source>
        <dbReference type="Proteomes" id="UP000492821"/>
    </source>
</evidence>
<keyword evidence="2" id="KW-1185">Reference proteome</keyword>
<accession>A0A7E4W7U7</accession>
<reference evidence="3" key="2">
    <citation type="submission" date="2020-10" db="UniProtKB">
        <authorList>
            <consortium name="WormBaseParasite"/>
        </authorList>
    </citation>
    <scope>IDENTIFICATION</scope>
</reference>
<dbReference type="AlphaFoldDB" id="A0A7E4W7U7"/>
<name>A0A7E4W7U7_PANRE</name>
<protein>
    <submittedName>
        <fullName evidence="3">Uncharacterized protein</fullName>
    </submittedName>
</protein>